<protein>
    <submittedName>
        <fullName evidence="1">Uncharacterized protein</fullName>
    </submittedName>
</protein>
<organism evidence="1">
    <name type="scientific">Siphoviridae sp. ctckx14</name>
    <dbReference type="NCBI Taxonomy" id="2826396"/>
    <lineage>
        <taxon>Viruses</taxon>
        <taxon>Duplodnaviria</taxon>
        <taxon>Heunggongvirae</taxon>
        <taxon>Uroviricota</taxon>
        <taxon>Caudoviricetes</taxon>
    </lineage>
</organism>
<sequence length="158" mass="17894">MWLELMQHIKSTIDSSGAAFNVMLGAMRPQAAKVDENGVIMIIRGETTRGDNSIQSELEQELYIEVWGRNDNPDLEVGYELIANLEDRFEVIINDLRKRCGELDETACILQNTGYQIIDLVCTSKIGDHDSVRPLVGTQYRFMVRLIDLKEKTNGGIF</sequence>
<dbReference type="EMBL" id="BK014934">
    <property type="protein sequence ID" value="DAD83344.1"/>
    <property type="molecule type" value="Genomic_DNA"/>
</dbReference>
<name>A0A8S5MM85_9CAUD</name>
<reference evidence="1" key="1">
    <citation type="journal article" date="2021" name="Proc. Natl. Acad. Sci. U.S.A.">
        <title>A Catalog of Tens of Thousands of Viruses from Human Metagenomes Reveals Hidden Associations with Chronic Diseases.</title>
        <authorList>
            <person name="Tisza M.J."/>
            <person name="Buck C.B."/>
        </authorList>
    </citation>
    <scope>NUCLEOTIDE SEQUENCE</scope>
    <source>
        <strain evidence="1">Ctckx14</strain>
    </source>
</reference>
<proteinExistence type="predicted"/>
<evidence type="ECO:0000313" key="1">
    <source>
        <dbReference type="EMBL" id="DAD83344.1"/>
    </source>
</evidence>
<accession>A0A8S5MM85</accession>